<sequence length="334" mass="37629">MQPFYLMTDREKDELYGVLETIDTNPYDDYHAFSAAVRRATEGNVPESLLRAAEQIRTEREAGVSDTHVLRNCPVDKDLPELGHDDPQADKYAHKLTFVGEGFLELVAQLTRTPVMAYATRFNGDFFTDVYSISKYHGKQTGYSDGELVYHNDRTAHPVRADYISLLGMRCPVQEYTCTSLVEARTLRAGLSEDTLRVLGEAHFVTPFDVVSRDNNSSLTLSDKHAIFQGDYGIRYLDTHTTVAPDAPGEAKDALIELKNALTRAEKKRHRILEGDLLIFANQNGLHSRELIEVNDPERSRSRWLLKTYTLRSQAVADGFADRWVEGVAGRVGD</sequence>
<dbReference type="RefSeq" id="WP_033203190.1">
    <property type="nucleotide sequence ID" value="NZ_LGUP01000014.1"/>
</dbReference>
<organism evidence="4 5">
    <name type="scientific">Streptomyces viridochromogenes</name>
    <dbReference type="NCBI Taxonomy" id="1938"/>
    <lineage>
        <taxon>Bacteria</taxon>
        <taxon>Bacillati</taxon>
        <taxon>Actinomycetota</taxon>
        <taxon>Actinomycetes</taxon>
        <taxon>Kitasatosporales</taxon>
        <taxon>Streptomycetaceae</taxon>
        <taxon>Streptomyces</taxon>
    </lineage>
</organism>
<protein>
    <recommendedName>
        <fullName evidence="3">TauD/TfdA-like domain-containing protein</fullName>
    </recommendedName>
</protein>
<evidence type="ECO:0000313" key="5">
    <source>
        <dbReference type="Proteomes" id="UP000037023"/>
    </source>
</evidence>
<proteinExistence type="predicted"/>
<reference evidence="4 5" key="1">
    <citation type="submission" date="2015-06" db="EMBL/GenBank/DDBJ databases">
        <authorList>
            <person name="Hoefler B.C."/>
            <person name="Straight P.D."/>
        </authorList>
    </citation>
    <scope>NUCLEOTIDE SEQUENCE [LARGE SCALE GENOMIC DNA]</scope>
    <source>
        <strain evidence="4 5">NRRL 3427</strain>
    </source>
</reference>
<keyword evidence="1" id="KW-0560">Oxidoreductase</keyword>
<dbReference type="Proteomes" id="UP000037023">
    <property type="component" value="Unassembled WGS sequence"/>
</dbReference>
<keyword evidence="2" id="KW-0408">Iron</keyword>
<dbReference type="AlphaFoldDB" id="A0A0L8LDG0"/>
<dbReference type="SUPFAM" id="SSF51197">
    <property type="entry name" value="Clavaminate synthase-like"/>
    <property type="match status" value="1"/>
</dbReference>
<dbReference type="Gene3D" id="3.60.130.10">
    <property type="entry name" value="Clavaminate synthase-like"/>
    <property type="match status" value="1"/>
</dbReference>
<dbReference type="GO" id="GO:0016491">
    <property type="term" value="F:oxidoreductase activity"/>
    <property type="evidence" value="ECO:0007669"/>
    <property type="project" value="UniProtKB-KW"/>
</dbReference>
<comment type="caution">
    <text evidence="4">The sequence shown here is derived from an EMBL/GenBank/DDBJ whole genome shotgun (WGS) entry which is preliminary data.</text>
</comment>
<dbReference type="PATRIC" id="fig|1938.6.peg.707"/>
<dbReference type="InterPro" id="IPR003819">
    <property type="entry name" value="TauD/TfdA-like"/>
</dbReference>
<evidence type="ECO:0000256" key="2">
    <source>
        <dbReference type="ARBA" id="ARBA00023004"/>
    </source>
</evidence>
<dbReference type="Pfam" id="PF02668">
    <property type="entry name" value="TauD"/>
    <property type="match status" value="1"/>
</dbReference>
<name>A0A0L8LDG0_STRVR</name>
<dbReference type="EMBL" id="LGUP01000014">
    <property type="protein sequence ID" value="KOG36185.1"/>
    <property type="molecule type" value="Genomic_DNA"/>
</dbReference>
<accession>A0A0L8LDG0</accession>
<evidence type="ECO:0000259" key="3">
    <source>
        <dbReference type="Pfam" id="PF02668"/>
    </source>
</evidence>
<dbReference type="InterPro" id="IPR042098">
    <property type="entry name" value="TauD-like_sf"/>
</dbReference>
<gene>
    <name evidence="4" type="ORF">ADK34_03230</name>
</gene>
<evidence type="ECO:0000313" key="4">
    <source>
        <dbReference type="EMBL" id="KOG36185.1"/>
    </source>
</evidence>
<feature type="domain" description="TauD/TfdA-like" evidence="3">
    <location>
        <begin position="108"/>
        <end position="309"/>
    </location>
</feature>
<evidence type="ECO:0000256" key="1">
    <source>
        <dbReference type="ARBA" id="ARBA00023002"/>
    </source>
</evidence>
<dbReference type="OrthoDB" id="2986723at2"/>